<sequence>MLKAKEGSHVAAAIRGGDVGKPGSQTTVTDDYSGLRMKSENIVIIRGNPPSGCQRKQHYVQSALAKQRTQKSRSGTGVGVHVCVRKPIYDSTVTVPMTTADLSTASSDSEFVESKTLSCFRDHCCDEILDMGNGISCGGGEQKRMYAELGRLDWEFDTQKKFSSSAMVTLVCGSEPDSLDKCPPPNGGLAASKEIRQDLNPHLPSTKIFEAAIDELKKLESPLADMTKDQLLGLGISANRPRQEAPEEGTSVRFGVG</sequence>
<keyword evidence="2" id="KW-1185">Reference proteome</keyword>
<reference evidence="1" key="1">
    <citation type="journal article" date="2021" name="Environ. Microbiol.">
        <title>Gene family expansions and transcriptome signatures uncover fungal adaptations to wood decay.</title>
        <authorList>
            <person name="Hage H."/>
            <person name="Miyauchi S."/>
            <person name="Viragh M."/>
            <person name="Drula E."/>
            <person name="Min B."/>
            <person name="Chaduli D."/>
            <person name="Navarro D."/>
            <person name="Favel A."/>
            <person name="Norest M."/>
            <person name="Lesage-Meessen L."/>
            <person name="Balint B."/>
            <person name="Merenyi Z."/>
            <person name="de Eugenio L."/>
            <person name="Morin E."/>
            <person name="Martinez A.T."/>
            <person name="Baldrian P."/>
            <person name="Stursova M."/>
            <person name="Martinez M.J."/>
            <person name="Novotny C."/>
            <person name="Magnuson J.K."/>
            <person name="Spatafora J.W."/>
            <person name="Maurice S."/>
            <person name="Pangilinan J."/>
            <person name="Andreopoulos W."/>
            <person name="LaButti K."/>
            <person name="Hundley H."/>
            <person name="Na H."/>
            <person name="Kuo A."/>
            <person name="Barry K."/>
            <person name="Lipzen A."/>
            <person name="Henrissat B."/>
            <person name="Riley R."/>
            <person name="Ahrendt S."/>
            <person name="Nagy L.G."/>
            <person name="Grigoriev I.V."/>
            <person name="Martin F."/>
            <person name="Rosso M.N."/>
        </authorList>
    </citation>
    <scope>NUCLEOTIDE SEQUENCE</scope>
    <source>
        <strain evidence="1">CBS 384.51</strain>
    </source>
</reference>
<accession>A0ACB8UCB0</accession>
<comment type="caution">
    <text evidence="1">The sequence shown here is derived from an EMBL/GenBank/DDBJ whole genome shotgun (WGS) entry which is preliminary data.</text>
</comment>
<evidence type="ECO:0000313" key="2">
    <source>
        <dbReference type="Proteomes" id="UP001055072"/>
    </source>
</evidence>
<dbReference type="Proteomes" id="UP001055072">
    <property type="component" value="Unassembled WGS sequence"/>
</dbReference>
<gene>
    <name evidence="1" type="ORF">BDY19DRAFT_1054495</name>
</gene>
<name>A0ACB8UCB0_9APHY</name>
<evidence type="ECO:0000313" key="1">
    <source>
        <dbReference type="EMBL" id="KAI0092032.1"/>
    </source>
</evidence>
<proteinExistence type="predicted"/>
<dbReference type="EMBL" id="MU274904">
    <property type="protein sequence ID" value="KAI0092032.1"/>
    <property type="molecule type" value="Genomic_DNA"/>
</dbReference>
<protein>
    <submittedName>
        <fullName evidence="1">Uncharacterized protein</fullName>
    </submittedName>
</protein>
<organism evidence="1 2">
    <name type="scientific">Irpex rosettiformis</name>
    <dbReference type="NCBI Taxonomy" id="378272"/>
    <lineage>
        <taxon>Eukaryota</taxon>
        <taxon>Fungi</taxon>
        <taxon>Dikarya</taxon>
        <taxon>Basidiomycota</taxon>
        <taxon>Agaricomycotina</taxon>
        <taxon>Agaricomycetes</taxon>
        <taxon>Polyporales</taxon>
        <taxon>Irpicaceae</taxon>
        <taxon>Irpex</taxon>
    </lineage>
</organism>